<evidence type="ECO:0000259" key="2">
    <source>
        <dbReference type="PROSITE" id="PS50004"/>
    </source>
</evidence>
<dbReference type="PANTHER" id="PTHR47052">
    <property type="entry name" value="CONSERVED SERINE PROLINE-RICH PROTEIN (AFU_ORTHOLOGUE AFUA_2G01790)"/>
    <property type="match status" value="1"/>
</dbReference>
<feature type="region of interest" description="Disordered" evidence="1">
    <location>
        <begin position="286"/>
        <end position="382"/>
    </location>
</feature>
<dbReference type="GO" id="GO:0044697">
    <property type="term" value="C:HICS complex"/>
    <property type="evidence" value="ECO:0007669"/>
    <property type="project" value="EnsemblFungi"/>
</dbReference>
<dbReference type="InterPro" id="IPR035892">
    <property type="entry name" value="C2_domain_sf"/>
</dbReference>
<dbReference type="InterPro" id="IPR052981">
    <property type="entry name" value="Ingression_C2_domain"/>
</dbReference>
<dbReference type="GO" id="GO:0032154">
    <property type="term" value="C:cleavage furrow"/>
    <property type="evidence" value="ECO:0007669"/>
    <property type="project" value="EnsemblFungi"/>
</dbReference>
<proteinExistence type="predicted"/>
<dbReference type="Gene3D" id="2.60.40.150">
    <property type="entry name" value="C2 domain"/>
    <property type="match status" value="1"/>
</dbReference>
<dbReference type="GeneID" id="11504775"/>
<dbReference type="InterPro" id="IPR000008">
    <property type="entry name" value="C2_dom"/>
</dbReference>
<dbReference type="PANTHER" id="PTHR47052:SF3">
    <property type="entry name" value="INGRESSION PROTEIN 1"/>
    <property type="match status" value="1"/>
</dbReference>
<protein>
    <recommendedName>
        <fullName evidence="2">C2 domain-containing protein</fullName>
    </recommendedName>
</protein>
<dbReference type="STRING" id="1076872.G8ZPS3"/>
<dbReference type="InParanoid" id="G8ZPS3"/>
<dbReference type="AlphaFoldDB" id="G8ZPS3"/>
<evidence type="ECO:0000313" key="3">
    <source>
        <dbReference type="EMBL" id="CCE90617.1"/>
    </source>
</evidence>
<feature type="compositionally biased region" description="Acidic residues" evidence="1">
    <location>
        <begin position="288"/>
        <end position="297"/>
    </location>
</feature>
<evidence type="ECO:0000313" key="4">
    <source>
        <dbReference type="Proteomes" id="UP000005627"/>
    </source>
</evidence>
<dbReference type="FunCoup" id="G8ZPS3">
    <property type="interactions" value="158"/>
</dbReference>
<dbReference type="Proteomes" id="UP000005627">
    <property type="component" value="Chromosome 2"/>
</dbReference>
<dbReference type="OrthoDB" id="270970at2759"/>
<feature type="compositionally biased region" description="Low complexity" evidence="1">
    <location>
        <begin position="320"/>
        <end position="333"/>
    </location>
</feature>
<keyword evidence="4" id="KW-1185">Reference proteome</keyword>
<sequence>MSTEVWTGNQGTLCVYVSKAKDLPNLNKLDKQNVMLRLRIAHMTRESDVLLRAGQNPVFKYLEKYEITPEVRPNMQVEVYCDRKKKAPILIGRCDVDLLNGIRADPKEGYCSWYELKRERNEFAGTIFIELSFTPSLPQFEDEARSEEVQRLDASMAVRPVPPLPGDLSASLLPTGSQQESYGGRYMHASVMREVTPRMNSFQASTSLEAPTNFSSSIGTSKSLDSQETTGSGGTTTSDTKFHFANLKKLRERINVFKNPNNSTNNNHLDTPVDIAALQKAIGVTSLSDEESTELEDAYSSRSSHRSKLETQPPLPPLPSGASSGGSSRSQSPKMPPLPRSRDGISPSRFRQHSPTLPALPASPSSRSREASPRRRPPPRGT</sequence>
<dbReference type="HOGENOM" id="CLU_673016_0_0_1"/>
<dbReference type="GO" id="GO:1990344">
    <property type="term" value="P:secondary cell septum biogenesis"/>
    <property type="evidence" value="ECO:0007669"/>
    <property type="project" value="EnsemblFungi"/>
</dbReference>
<name>G8ZPS3_TORDE</name>
<dbReference type="GO" id="GO:0051276">
    <property type="term" value="P:chromosome organization"/>
    <property type="evidence" value="ECO:0007669"/>
    <property type="project" value="EnsemblFungi"/>
</dbReference>
<reference evidence="3 4" key="1">
    <citation type="journal article" date="2011" name="Proc. Natl. Acad. Sci. U.S.A.">
        <title>Evolutionary erosion of yeast sex chromosomes by mating-type switching accidents.</title>
        <authorList>
            <person name="Gordon J.L."/>
            <person name="Armisen D."/>
            <person name="Proux-Wera E."/>
            <person name="Oheigeartaigh S.S."/>
            <person name="Byrne K.P."/>
            <person name="Wolfe K.H."/>
        </authorList>
    </citation>
    <scope>NUCLEOTIDE SEQUENCE [LARGE SCALE GENOMIC DNA]</scope>
    <source>
        <strain evidence="4">ATCC 10662 / CBS 1146 / NBRC 0425 / NCYC 2629 / NRRL Y-866</strain>
    </source>
</reference>
<feature type="compositionally biased region" description="Low complexity" evidence="1">
    <location>
        <begin position="354"/>
        <end position="366"/>
    </location>
</feature>
<dbReference type="SUPFAM" id="SSF49562">
    <property type="entry name" value="C2 domain (Calcium/lipid-binding domain, CaLB)"/>
    <property type="match status" value="1"/>
</dbReference>
<gene>
    <name evidence="3" type="primary">TDEL0B04880</name>
    <name evidence="3" type="ORF">TDEL_0B04880</name>
</gene>
<dbReference type="PROSITE" id="PS50004">
    <property type="entry name" value="C2"/>
    <property type="match status" value="1"/>
</dbReference>
<feature type="region of interest" description="Disordered" evidence="1">
    <location>
        <begin position="202"/>
        <end position="240"/>
    </location>
</feature>
<organism evidence="3 4">
    <name type="scientific">Torulaspora delbrueckii</name>
    <name type="common">Yeast</name>
    <name type="synonym">Candida colliculosa</name>
    <dbReference type="NCBI Taxonomy" id="4950"/>
    <lineage>
        <taxon>Eukaryota</taxon>
        <taxon>Fungi</taxon>
        <taxon>Dikarya</taxon>
        <taxon>Ascomycota</taxon>
        <taxon>Saccharomycotina</taxon>
        <taxon>Saccharomycetes</taxon>
        <taxon>Saccharomycetales</taxon>
        <taxon>Saccharomycetaceae</taxon>
        <taxon>Torulaspora</taxon>
    </lineage>
</organism>
<dbReference type="eggNOG" id="ENOG502QSUF">
    <property type="taxonomic scope" value="Eukaryota"/>
</dbReference>
<dbReference type="GO" id="GO:0030234">
    <property type="term" value="F:enzyme regulator activity"/>
    <property type="evidence" value="ECO:0007669"/>
    <property type="project" value="EnsemblFungi"/>
</dbReference>
<dbReference type="Pfam" id="PF00168">
    <property type="entry name" value="C2"/>
    <property type="match status" value="1"/>
</dbReference>
<dbReference type="EMBL" id="HE616743">
    <property type="protein sequence ID" value="CCE90617.1"/>
    <property type="molecule type" value="Genomic_DNA"/>
</dbReference>
<feature type="domain" description="C2" evidence="2">
    <location>
        <begin position="1"/>
        <end position="114"/>
    </location>
</feature>
<accession>G8ZPS3</accession>
<dbReference type="GO" id="GO:0000142">
    <property type="term" value="C:cellular bud neck contractile ring"/>
    <property type="evidence" value="ECO:0007669"/>
    <property type="project" value="EnsemblFungi"/>
</dbReference>
<dbReference type="RefSeq" id="XP_003679828.1">
    <property type="nucleotide sequence ID" value="XM_003679780.1"/>
</dbReference>
<evidence type="ECO:0000256" key="1">
    <source>
        <dbReference type="SAM" id="MobiDB-lite"/>
    </source>
</evidence>
<feature type="compositionally biased region" description="Polar residues" evidence="1">
    <location>
        <begin position="202"/>
        <end position="228"/>
    </location>
</feature>
<dbReference type="KEGG" id="tdl:TDEL_0B04880"/>